<dbReference type="PANTHER" id="PTHR43252:SF7">
    <property type="entry name" value="TRANSCRIPTIONAL REGULATOR YQJI"/>
    <property type="match status" value="1"/>
</dbReference>
<dbReference type="AlphaFoldDB" id="A0A7G5ED82"/>
<feature type="domain" description="Transcription regulator PadR N-terminal" evidence="2">
    <location>
        <begin position="74"/>
        <end position="143"/>
    </location>
</feature>
<feature type="compositionally biased region" description="Basic residues" evidence="1">
    <location>
        <begin position="1"/>
        <end position="13"/>
    </location>
</feature>
<evidence type="ECO:0000259" key="2">
    <source>
        <dbReference type="Pfam" id="PF03551"/>
    </source>
</evidence>
<feature type="region of interest" description="Disordered" evidence="1">
    <location>
        <begin position="1"/>
        <end position="52"/>
    </location>
</feature>
<organism evidence="3 4">
    <name type="scientific">Comamonas piscis</name>
    <dbReference type="NCBI Taxonomy" id="1562974"/>
    <lineage>
        <taxon>Bacteria</taxon>
        <taxon>Pseudomonadati</taxon>
        <taxon>Pseudomonadota</taxon>
        <taxon>Betaproteobacteria</taxon>
        <taxon>Burkholderiales</taxon>
        <taxon>Comamonadaceae</taxon>
        <taxon>Comamonas</taxon>
    </lineage>
</organism>
<sequence>MPHPHHHFHHHPHLCSPRGRHVGDEGGPGRGPRHHGDGPGHGHGPHGHGPDAARHLAHKRERMFEAGGLKLLALHLLGQQPSHGYDVIRAVGELVGGDYQPSPGTIYPTLSYLVDMGHATASESEGGRKRYTITAEGEQALAEQADALQLLLTRLARGKDREARQRPPQLVRAIENFKMALRLKMAGDGETALTAEQIDKIAALLDEVALKIEKA</sequence>
<evidence type="ECO:0000313" key="3">
    <source>
        <dbReference type="EMBL" id="QMV71957.1"/>
    </source>
</evidence>
<dbReference type="InterPro" id="IPR036390">
    <property type="entry name" value="WH_DNA-bd_sf"/>
</dbReference>
<protein>
    <submittedName>
        <fullName evidence="3">PadR family transcriptional regulator</fullName>
    </submittedName>
</protein>
<evidence type="ECO:0000256" key="1">
    <source>
        <dbReference type="SAM" id="MobiDB-lite"/>
    </source>
</evidence>
<dbReference type="RefSeq" id="WP_182326384.1">
    <property type="nucleotide sequence ID" value="NZ_CP058554.1"/>
</dbReference>
<dbReference type="InterPro" id="IPR005149">
    <property type="entry name" value="Tscrpt_reg_PadR_N"/>
</dbReference>
<evidence type="ECO:0000313" key="4">
    <source>
        <dbReference type="Proteomes" id="UP000515240"/>
    </source>
</evidence>
<keyword evidence="4" id="KW-1185">Reference proteome</keyword>
<dbReference type="PANTHER" id="PTHR43252">
    <property type="entry name" value="TRANSCRIPTIONAL REGULATOR YQJI"/>
    <property type="match status" value="1"/>
</dbReference>
<dbReference type="SUPFAM" id="SSF46785">
    <property type="entry name" value="Winged helix' DNA-binding domain"/>
    <property type="match status" value="1"/>
</dbReference>
<accession>A0A7G5ED82</accession>
<proteinExistence type="predicted"/>
<dbReference type="InterPro" id="IPR036388">
    <property type="entry name" value="WH-like_DNA-bd_sf"/>
</dbReference>
<dbReference type="EMBL" id="CP058554">
    <property type="protein sequence ID" value="QMV71957.1"/>
    <property type="molecule type" value="Genomic_DNA"/>
</dbReference>
<reference evidence="3 4" key="1">
    <citation type="journal article" date="2020" name="G3 (Bethesda)">
        <title>CeMbio - The Caenorhabditis elegans Microbiome Resource.</title>
        <authorList>
            <person name="Dirksen P."/>
            <person name="Assie A."/>
            <person name="Zimmermann J."/>
            <person name="Zhang F."/>
            <person name="Tietje A.M."/>
            <person name="Marsh S.A."/>
            <person name="Felix M.A."/>
            <person name="Shapira M."/>
            <person name="Kaleta C."/>
            <person name="Schulenburg H."/>
            <person name="Samuel B."/>
        </authorList>
    </citation>
    <scope>NUCLEOTIDE SEQUENCE [LARGE SCALE GENOMIC DNA]</scope>
    <source>
        <strain evidence="3 4">BIGb0172</strain>
    </source>
</reference>
<dbReference type="Gene3D" id="1.10.10.10">
    <property type="entry name" value="Winged helix-like DNA-binding domain superfamily/Winged helix DNA-binding domain"/>
    <property type="match status" value="1"/>
</dbReference>
<name>A0A7G5ED82_9BURK</name>
<gene>
    <name evidence="3" type="ORF">HS961_03435</name>
</gene>
<dbReference type="Pfam" id="PF03551">
    <property type="entry name" value="PadR"/>
    <property type="match status" value="1"/>
</dbReference>
<dbReference type="KEGG" id="cpis:HS961_03435"/>
<dbReference type="Proteomes" id="UP000515240">
    <property type="component" value="Chromosome"/>
</dbReference>